<comment type="caution">
    <text evidence="2">The sequence shown here is derived from an EMBL/GenBank/DDBJ whole genome shotgun (WGS) entry which is preliminary data.</text>
</comment>
<reference evidence="2 3" key="1">
    <citation type="journal article" date="2014" name="BMC Genomics">
        <title>Comparison of environmental and isolate Sulfobacillus genomes reveals diverse carbon, sulfur, nitrogen, and hydrogen metabolisms.</title>
        <authorList>
            <person name="Justice N.B."/>
            <person name="Norman A."/>
            <person name="Brown C.T."/>
            <person name="Singh A."/>
            <person name="Thomas B.C."/>
            <person name="Banfield J.F."/>
        </authorList>
    </citation>
    <scope>NUCLEOTIDE SEQUENCE [LARGE SCALE GENOMIC DNA]</scope>
    <source>
        <strain evidence="2">AMDSBA3</strain>
    </source>
</reference>
<organism evidence="2 3">
    <name type="scientific">Sulfobacillus acidophilus</name>
    <dbReference type="NCBI Taxonomy" id="53633"/>
    <lineage>
        <taxon>Bacteria</taxon>
        <taxon>Bacillati</taxon>
        <taxon>Bacillota</taxon>
        <taxon>Clostridia</taxon>
        <taxon>Eubacteriales</taxon>
        <taxon>Clostridiales Family XVII. Incertae Sedis</taxon>
        <taxon>Sulfobacillus</taxon>
    </lineage>
</organism>
<evidence type="ECO:0000256" key="1">
    <source>
        <dbReference type="SAM" id="MobiDB-lite"/>
    </source>
</evidence>
<name>A0A2T2WD08_9FIRM</name>
<evidence type="ECO:0000313" key="2">
    <source>
        <dbReference type="EMBL" id="PSR20118.1"/>
    </source>
</evidence>
<dbReference type="Proteomes" id="UP000241848">
    <property type="component" value="Unassembled WGS sequence"/>
</dbReference>
<dbReference type="AlphaFoldDB" id="A0A2T2WD08"/>
<protein>
    <submittedName>
        <fullName evidence="2">Uncharacterized protein</fullName>
    </submittedName>
</protein>
<gene>
    <name evidence="2" type="ORF">C7B45_16465</name>
</gene>
<sequence>MGEHSGAESQTAHPITDADRRDLLALLDMRFGTVPQEVLAAIAAIEDVSQIDHLILVAANAASWVDFIREVQEPGFRIVGQGFDPLPETDGDGAKRGHHHGE</sequence>
<evidence type="ECO:0000313" key="3">
    <source>
        <dbReference type="Proteomes" id="UP000241848"/>
    </source>
</evidence>
<dbReference type="EMBL" id="PXYV01000085">
    <property type="protein sequence ID" value="PSR20118.1"/>
    <property type="molecule type" value="Genomic_DNA"/>
</dbReference>
<proteinExistence type="predicted"/>
<accession>A0A2T2WD08</accession>
<feature type="region of interest" description="Disordered" evidence="1">
    <location>
        <begin position="79"/>
        <end position="102"/>
    </location>
</feature>
<feature type="compositionally biased region" description="Basic and acidic residues" evidence="1">
    <location>
        <begin position="92"/>
        <end position="102"/>
    </location>
</feature>